<dbReference type="EMBL" id="AWVM01000104">
    <property type="protein sequence ID" value="ERK48188.1"/>
    <property type="molecule type" value="Genomic_DNA"/>
</dbReference>
<comment type="caution">
    <text evidence="2">The sequence shown here is derived from an EMBL/GenBank/DDBJ whole genome shotgun (WGS) entry which is preliminary data.</text>
</comment>
<keyword evidence="1" id="KW-1133">Transmembrane helix</keyword>
<dbReference type="HOGENOM" id="CLU_3081410_0_0_0"/>
<dbReference type="PATRIC" id="fig|888055.3.peg.1907"/>
<protein>
    <submittedName>
        <fullName evidence="2">Uncharacterized protein</fullName>
    </submittedName>
</protein>
<evidence type="ECO:0000313" key="2">
    <source>
        <dbReference type="EMBL" id="ERK48188.1"/>
    </source>
</evidence>
<gene>
    <name evidence="2" type="ORF">HMPREF9015_01986</name>
</gene>
<dbReference type="AlphaFoldDB" id="U2R3G9"/>
<keyword evidence="1" id="KW-0812">Transmembrane</keyword>
<feature type="transmembrane region" description="Helical" evidence="1">
    <location>
        <begin position="26"/>
        <end position="44"/>
    </location>
</feature>
<accession>U2R3G9</accession>
<organism evidence="2 3">
    <name type="scientific">Leptotrichia wadei (strain F0279)</name>
    <dbReference type="NCBI Taxonomy" id="888055"/>
    <lineage>
        <taxon>Bacteria</taxon>
        <taxon>Fusobacteriati</taxon>
        <taxon>Fusobacteriota</taxon>
        <taxon>Fusobacteriia</taxon>
        <taxon>Fusobacteriales</taxon>
        <taxon>Leptotrichiaceae</taxon>
        <taxon>Leptotrichia</taxon>
    </lineage>
</organism>
<keyword evidence="1" id="KW-0472">Membrane</keyword>
<reference evidence="2 3" key="1">
    <citation type="submission" date="2013-06" db="EMBL/GenBank/DDBJ databases">
        <authorList>
            <person name="Weinstock G."/>
            <person name="Sodergren E."/>
            <person name="Lobos E.A."/>
            <person name="Fulton L."/>
            <person name="Fulton R."/>
            <person name="Courtney L."/>
            <person name="Fronick C."/>
            <person name="O'Laughlin M."/>
            <person name="Godfrey J."/>
            <person name="Wilson R.M."/>
            <person name="Miner T."/>
            <person name="Farmer C."/>
            <person name="Delehaunty K."/>
            <person name="Cordes M."/>
            <person name="Minx P."/>
            <person name="Tomlinson C."/>
            <person name="Chen J."/>
            <person name="Wollam A."/>
            <person name="Pepin K.H."/>
            <person name="Bhonagiri V."/>
            <person name="Zhang X."/>
            <person name="Warren W."/>
            <person name="Mitreva M."/>
            <person name="Mardis E.R."/>
            <person name="Wilson R.K."/>
        </authorList>
    </citation>
    <scope>NUCLEOTIDE SEQUENCE [LARGE SCALE GENOMIC DNA]</scope>
    <source>
        <strain evidence="2 3">F0279</strain>
    </source>
</reference>
<evidence type="ECO:0000256" key="1">
    <source>
        <dbReference type="SAM" id="Phobius"/>
    </source>
</evidence>
<name>U2R3G9_LEPWF</name>
<sequence>MNTVKNSQKDRKKYNKRYFIFPWKHWFSGVFILQNFVKAIEYFFKLRYTIIK</sequence>
<dbReference type="Proteomes" id="UP000016626">
    <property type="component" value="Unassembled WGS sequence"/>
</dbReference>
<proteinExistence type="predicted"/>
<evidence type="ECO:0000313" key="3">
    <source>
        <dbReference type="Proteomes" id="UP000016626"/>
    </source>
</evidence>